<gene>
    <name evidence="1" type="ORF">UFOVP354_24</name>
</gene>
<evidence type="ECO:0000313" key="1">
    <source>
        <dbReference type="EMBL" id="CAB4139770.1"/>
    </source>
</evidence>
<protein>
    <submittedName>
        <fullName evidence="1">Uncharacterized protein</fullName>
    </submittedName>
</protein>
<sequence>MALTSITASLAANDVYSAPISATQGLVLSLTGTFVATVTLQRLQDNTTLASPTWVDVINAAGAITTFTTVGAYSITVPNIAGVYRFGIKPSGYTSGTVAGVLAAR</sequence>
<reference evidence="1" key="1">
    <citation type="submission" date="2020-04" db="EMBL/GenBank/DDBJ databases">
        <authorList>
            <person name="Chiriac C."/>
            <person name="Salcher M."/>
            <person name="Ghai R."/>
            <person name="Kavagutti S V."/>
        </authorList>
    </citation>
    <scope>NUCLEOTIDE SEQUENCE</scope>
</reference>
<dbReference type="EMBL" id="LR796368">
    <property type="protein sequence ID" value="CAB4139770.1"/>
    <property type="molecule type" value="Genomic_DNA"/>
</dbReference>
<organism evidence="1">
    <name type="scientific">uncultured Caudovirales phage</name>
    <dbReference type="NCBI Taxonomy" id="2100421"/>
    <lineage>
        <taxon>Viruses</taxon>
        <taxon>Duplodnaviria</taxon>
        <taxon>Heunggongvirae</taxon>
        <taxon>Uroviricota</taxon>
        <taxon>Caudoviricetes</taxon>
        <taxon>Peduoviridae</taxon>
        <taxon>Maltschvirus</taxon>
        <taxon>Maltschvirus maltsch</taxon>
    </lineage>
</organism>
<accession>A0A6J5M432</accession>
<name>A0A6J5M432_9CAUD</name>
<proteinExistence type="predicted"/>